<dbReference type="Pfam" id="PF04378">
    <property type="entry name" value="RsmJ"/>
    <property type="match status" value="1"/>
</dbReference>
<evidence type="ECO:0000313" key="3">
    <source>
        <dbReference type="Proteomes" id="UP000273022"/>
    </source>
</evidence>
<feature type="binding site" evidence="1">
    <location>
        <position position="116"/>
    </location>
    <ligand>
        <name>S-adenosyl-L-methionine</name>
        <dbReference type="ChEBI" id="CHEBI:59789"/>
    </ligand>
</feature>
<gene>
    <name evidence="1" type="primary">rlmJ</name>
    <name evidence="2" type="ORF">D5R81_17550</name>
</gene>
<reference evidence="2 3" key="1">
    <citation type="submission" date="2018-09" db="EMBL/GenBank/DDBJ databases">
        <title>Phylogeny of the Shewanellaceae, and recommendation for two new genera, Pseudoshewanella and Parashewanella.</title>
        <authorList>
            <person name="Wang G."/>
        </authorList>
    </citation>
    <scope>NUCLEOTIDE SEQUENCE [LARGE SCALE GENOMIC DNA]</scope>
    <source>
        <strain evidence="2 3">KCTC 22492</strain>
    </source>
</reference>
<dbReference type="AlphaFoldDB" id="A0A3A6TZ09"/>
<feature type="site" description="Interaction with substrate rRNA" evidence="1">
    <location>
        <position position="4"/>
    </location>
</feature>
<keyword evidence="1" id="KW-0949">S-adenosyl-L-methionine</keyword>
<comment type="caution">
    <text evidence="2">The sequence shown here is derived from an EMBL/GenBank/DDBJ whole genome shotgun (WGS) entry which is preliminary data.</text>
</comment>
<dbReference type="HAMAP" id="MF_00934">
    <property type="entry name" value="23SrRNA_methyltr_J"/>
    <property type="match status" value="1"/>
</dbReference>
<feature type="binding site" evidence="1">
    <location>
        <position position="42"/>
    </location>
    <ligand>
        <name>S-adenosyl-L-methionine</name>
        <dbReference type="ChEBI" id="CHEBI:59789"/>
    </ligand>
</feature>
<dbReference type="Gene3D" id="3.40.50.150">
    <property type="entry name" value="Vaccinia Virus protein VP39"/>
    <property type="match status" value="1"/>
</dbReference>
<evidence type="ECO:0000313" key="2">
    <source>
        <dbReference type="EMBL" id="RJY06654.1"/>
    </source>
</evidence>
<keyword evidence="3" id="KW-1185">Reference proteome</keyword>
<dbReference type="GO" id="GO:0005829">
    <property type="term" value="C:cytosol"/>
    <property type="evidence" value="ECO:0007669"/>
    <property type="project" value="TreeGrafter"/>
</dbReference>
<dbReference type="PANTHER" id="PTHR37426:SF1">
    <property type="entry name" value="RIBOSOMAL RNA LARGE SUBUNIT METHYLTRANSFERASE J"/>
    <property type="match status" value="1"/>
</dbReference>
<organism evidence="2 3">
    <name type="scientific">Parashewanella spongiae</name>
    <dbReference type="NCBI Taxonomy" id="342950"/>
    <lineage>
        <taxon>Bacteria</taxon>
        <taxon>Pseudomonadati</taxon>
        <taxon>Pseudomonadota</taxon>
        <taxon>Gammaproteobacteria</taxon>
        <taxon>Alteromonadales</taxon>
        <taxon>Shewanellaceae</taxon>
        <taxon>Parashewanella</taxon>
    </lineage>
</organism>
<keyword evidence="1" id="KW-0698">rRNA processing</keyword>
<feature type="binding site" evidence="1">
    <location>
        <begin position="141"/>
        <end position="142"/>
    </location>
    <ligand>
        <name>S-adenosyl-L-methionine</name>
        <dbReference type="ChEBI" id="CHEBI:59789"/>
    </ligand>
</feature>
<dbReference type="PANTHER" id="PTHR37426">
    <property type="entry name" value="RIBOSOMAL RNA LARGE SUBUNIT METHYLTRANSFERASE J"/>
    <property type="match status" value="1"/>
</dbReference>
<dbReference type="GO" id="GO:0036307">
    <property type="term" value="F:23S rRNA (adenine(2030)-N(6))-methyltransferase activity"/>
    <property type="evidence" value="ECO:0007669"/>
    <property type="project" value="UniProtKB-UniRule"/>
</dbReference>
<sequence length="277" mass="31411">MLSYRHSFHAGNFADVIKHIVQVEILEHLLKKDKPFEYIDTHSGAGLFSIKSDDMQKLQEYNNGIAKLDSNNFPEISSYFEAIQAYNGSKRLEFYPGSPAIAKHFLRTHDRAWLYELHPQDFKHLTSNIGQNRKVKIAQEDGLKGMNSIVPTKSRRALILIDPSYEVKAEYELVIESVIKAYGKFSTGVYAIWYPVVERNTINMMERKLKNSGIKNIQQFELGIASDSSGRGMTSSGMFVINPPWTIKSKMSSLLPKLAQTLAGNAELFKCITLVEE</sequence>
<evidence type="ECO:0000256" key="1">
    <source>
        <dbReference type="HAMAP-Rule" id="MF_00934"/>
    </source>
</evidence>
<feature type="active site" description="Proton acceptor" evidence="1">
    <location>
        <position position="162"/>
    </location>
</feature>
<dbReference type="Proteomes" id="UP000273022">
    <property type="component" value="Unassembled WGS sequence"/>
</dbReference>
<accession>A0A3A6TZ09</accession>
<name>A0A3A6TZ09_9GAMM</name>
<dbReference type="SUPFAM" id="SSF53335">
    <property type="entry name" value="S-adenosyl-L-methionine-dependent methyltransferases"/>
    <property type="match status" value="1"/>
</dbReference>
<dbReference type="InterPro" id="IPR007473">
    <property type="entry name" value="RlmJ"/>
</dbReference>
<feature type="binding site" evidence="1">
    <location>
        <position position="19"/>
    </location>
    <ligand>
        <name>S-adenosyl-L-methionine</name>
        <dbReference type="ChEBI" id="CHEBI:59789"/>
    </ligand>
</feature>
<feature type="binding site" evidence="1">
    <location>
        <position position="162"/>
    </location>
    <ligand>
        <name>S-adenosyl-L-methionine</name>
        <dbReference type="ChEBI" id="CHEBI:59789"/>
    </ligand>
</feature>
<dbReference type="EMBL" id="QYYH01000158">
    <property type="protein sequence ID" value="RJY06654.1"/>
    <property type="molecule type" value="Genomic_DNA"/>
</dbReference>
<protein>
    <recommendedName>
        <fullName evidence="1">Ribosomal RNA large subunit methyltransferase J</fullName>
        <ecNumber evidence="1">2.1.1.266</ecNumber>
    </recommendedName>
    <alternativeName>
        <fullName evidence="1">23S rRNA (adenine(2030)-N6)-methyltransferase</fullName>
    </alternativeName>
    <alternativeName>
        <fullName evidence="1">23S rRNA m6A2030 methyltransferase</fullName>
    </alternativeName>
</protein>
<proteinExistence type="inferred from homology"/>
<feature type="binding site" evidence="1">
    <location>
        <position position="98"/>
    </location>
    <ligand>
        <name>S-adenosyl-L-methionine</name>
        <dbReference type="ChEBI" id="CHEBI:59789"/>
    </ligand>
</feature>
<comment type="function">
    <text evidence="1">Specifically methylates the adenine in position 2030 of 23S rRNA.</text>
</comment>
<comment type="similarity">
    <text evidence="1">Belongs to the RlmJ family.</text>
</comment>
<dbReference type="InterPro" id="IPR029063">
    <property type="entry name" value="SAM-dependent_MTases_sf"/>
</dbReference>
<dbReference type="GO" id="GO:0003723">
    <property type="term" value="F:RNA binding"/>
    <property type="evidence" value="ECO:0007669"/>
    <property type="project" value="UniProtKB-UniRule"/>
</dbReference>
<comment type="subunit">
    <text evidence="1">Monomer.</text>
</comment>
<keyword evidence="1" id="KW-0694">RNA-binding</keyword>
<dbReference type="GO" id="GO:0070475">
    <property type="term" value="P:rRNA base methylation"/>
    <property type="evidence" value="ECO:0007669"/>
    <property type="project" value="UniProtKB-UniRule"/>
</dbReference>
<keyword evidence="1 2" id="KW-0489">Methyltransferase</keyword>
<keyword evidence="1 2" id="KW-0808">Transferase</keyword>
<dbReference type="EC" id="2.1.1.266" evidence="1"/>
<dbReference type="OrthoDB" id="9791274at2"/>
<comment type="catalytic activity">
    <reaction evidence="1">
        <text>adenosine(2030) in 23S rRNA + S-adenosyl-L-methionine = N(6)-methyladenosine(2030) in 23S rRNA + S-adenosyl-L-homocysteine + H(+)</text>
        <dbReference type="Rhea" id="RHEA:43736"/>
        <dbReference type="Rhea" id="RHEA-COMP:10668"/>
        <dbReference type="Rhea" id="RHEA-COMP:10669"/>
        <dbReference type="ChEBI" id="CHEBI:15378"/>
        <dbReference type="ChEBI" id="CHEBI:57856"/>
        <dbReference type="ChEBI" id="CHEBI:59789"/>
        <dbReference type="ChEBI" id="CHEBI:74411"/>
        <dbReference type="ChEBI" id="CHEBI:74449"/>
        <dbReference type="EC" id="2.1.1.266"/>
    </reaction>
</comment>
<dbReference type="RefSeq" id="WP_121854915.1">
    <property type="nucleotide sequence ID" value="NZ_CP037952.1"/>
</dbReference>